<reference evidence="2 3" key="1">
    <citation type="submission" date="2021-06" db="EMBL/GenBank/DDBJ databases">
        <authorList>
            <person name="Sun Q."/>
            <person name="Li D."/>
        </authorList>
    </citation>
    <scope>NUCLEOTIDE SEQUENCE [LARGE SCALE GENOMIC DNA]</scope>
    <source>
        <strain evidence="2 3">MSJ-4</strain>
    </source>
</reference>
<evidence type="ECO:0000259" key="1">
    <source>
        <dbReference type="Pfam" id="PF04991"/>
    </source>
</evidence>
<proteinExistence type="predicted"/>
<evidence type="ECO:0000313" key="2">
    <source>
        <dbReference type="EMBL" id="MBU5592430.1"/>
    </source>
</evidence>
<dbReference type="Pfam" id="PF04991">
    <property type="entry name" value="LicD"/>
    <property type="match status" value="1"/>
</dbReference>
<dbReference type="EMBL" id="JAHLQL010000004">
    <property type="protein sequence ID" value="MBU5592430.1"/>
    <property type="molecule type" value="Genomic_DNA"/>
</dbReference>
<gene>
    <name evidence="2" type="ORF">KQI89_11750</name>
</gene>
<feature type="domain" description="LicD/FKTN/FKRP nucleotidyltransferase" evidence="1">
    <location>
        <begin position="53"/>
        <end position="274"/>
    </location>
</feature>
<dbReference type="Proteomes" id="UP000736583">
    <property type="component" value="Unassembled WGS sequence"/>
</dbReference>
<evidence type="ECO:0000313" key="3">
    <source>
        <dbReference type="Proteomes" id="UP000736583"/>
    </source>
</evidence>
<comment type="caution">
    <text evidence="2">The sequence shown here is derived from an EMBL/GenBank/DDBJ whole genome shotgun (WGS) entry which is preliminary data.</text>
</comment>
<sequence>MSMKNKTNNLDDVDDHLCKNFKEDNRLGQVVPCSLEEAQDIMLSILKEVHSICQKYGLTYFITDGTLLGAVRHKGFIPWDDDLDIAMPRNDYEIFKEIAREELSKEFFMQTVDTDPNYDLYNIPLKIRHNNSILLETGEEKKNYHNGIYIDIFAIDRVPDTKLKRKIQKNLSKILLNMKMKISFEDGINPKSIIRCVLQLIGKIIPYKLIRKILYSTLKWSKQSRLPLFYYGVDLTFDNEFKEEEIFPLKSMEFEGESFWAPNNPHALLTRTYGDYMELPPEDKREQHSSFIGLKKQ</sequence>
<dbReference type="RefSeq" id="WP_216457216.1">
    <property type="nucleotide sequence ID" value="NZ_JAHLQL010000004.1"/>
</dbReference>
<keyword evidence="3" id="KW-1185">Reference proteome</keyword>
<protein>
    <submittedName>
        <fullName evidence="2">LicD family protein</fullName>
    </submittedName>
</protein>
<dbReference type="InterPro" id="IPR052942">
    <property type="entry name" value="LPS_cholinephosphotransferase"/>
</dbReference>
<dbReference type="InterPro" id="IPR007074">
    <property type="entry name" value="LicD/FKTN/FKRP_NTP_transf"/>
</dbReference>
<name>A0ABS6F3G8_9CLOT</name>
<dbReference type="PANTHER" id="PTHR43404">
    <property type="entry name" value="LIPOPOLYSACCHARIDE CHOLINEPHOSPHOTRANSFERASE LICD"/>
    <property type="match status" value="1"/>
</dbReference>
<dbReference type="PANTHER" id="PTHR43404:SF2">
    <property type="entry name" value="LIPOPOLYSACCHARIDE CHOLINEPHOSPHOTRANSFERASE LICD"/>
    <property type="match status" value="1"/>
</dbReference>
<organism evidence="2 3">
    <name type="scientific">Clostridium simiarum</name>
    <dbReference type="NCBI Taxonomy" id="2841506"/>
    <lineage>
        <taxon>Bacteria</taxon>
        <taxon>Bacillati</taxon>
        <taxon>Bacillota</taxon>
        <taxon>Clostridia</taxon>
        <taxon>Eubacteriales</taxon>
        <taxon>Clostridiaceae</taxon>
        <taxon>Clostridium</taxon>
    </lineage>
</organism>
<accession>A0ABS6F3G8</accession>